<dbReference type="InterPro" id="IPR000064">
    <property type="entry name" value="NLP_P60_dom"/>
</dbReference>
<feature type="compositionally biased region" description="Polar residues" evidence="5">
    <location>
        <begin position="490"/>
        <end position="510"/>
    </location>
</feature>
<evidence type="ECO:0000256" key="2">
    <source>
        <dbReference type="ARBA" id="ARBA00022670"/>
    </source>
</evidence>
<keyword evidence="3" id="KW-0378">Hydrolase</keyword>
<dbReference type="GO" id="GO:0006508">
    <property type="term" value="P:proteolysis"/>
    <property type="evidence" value="ECO:0007669"/>
    <property type="project" value="UniProtKB-KW"/>
</dbReference>
<proteinExistence type="inferred from homology"/>
<keyword evidence="9" id="KW-1185">Reference proteome</keyword>
<organism evidence="7 10">
    <name type="scientific">Streptomyces acidiscabies</name>
    <dbReference type="NCBI Taxonomy" id="42234"/>
    <lineage>
        <taxon>Bacteria</taxon>
        <taxon>Bacillati</taxon>
        <taxon>Actinomycetota</taxon>
        <taxon>Actinomycetes</taxon>
        <taxon>Kitasatosporales</taxon>
        <taxon>Streptomycetaceae</taxon>
        <taxon>Streptomyces</taxon>
    </lineage>
</organism>
<dbReference type="InterPro" id="IPR003646">
    <property type="entry name" value="SH3-like_bac-type"/>
</dbReference>
<dbReference type="PROSITE" id="PS51935">
    <property type="entry name" value="NLPC_P60"/>
    <property type="match status" value="1"/>
</dbReference>
<dbReference type="PANTHER" id="PTHR47359:SF3">
    <property type="entry name" value="NLP_P60 DOMAIN-CONTAINING PROTEIN-RELATED"/>
    <property type="match status" value="1"/>
</dbReference>
<evidence type="ECO:0000313" key="9">
    <source>
        <dbReference type="Proteomes" id="UP001272987"/>
    </source>
</evidence>
<evidence type="ECO:0000313" key="8">
    <source>
        <dbReference type="EMBL" id="MDX3018472.1"/>
    </source>
</evidence>
<reference evidence="7 9" key="1">
    <citation type="journal article" date="2023" name="Microb. Genom.">
        <title>Mesoterricola silvestris gen. nov., sp. nov., Mesoterricola sediminis sp. nov., Geothrix oryzae sp. nov., Geothrix edaphica sp. nov., Geothrix rubra sp. nov., and Geothrix limicola sp. nov., six novel members of Acidobacteriota isolated from soils.</title>
        <authorList>
            <person name="Weisberg A.J."/>
            <person name="Pearce E."/>
            <person name="Kramer C.G."/>
            <person name="Chang J.H."/>
            <person name="Clarke C.R."/>
        </authorList>
    </citation>
    <scope>NUCLEOTIDE SEQUENCE</scope>
    <source>
        <strain evidence="8 9">NB05-1H</strain>
        <strain evidence="7">NRRL_B-16521</strain>
    </source>
</reference>
<sequence length="769" mass="82035">MTRHVARAPGRPHSMWQRALTVAAGLILTIGTLLFTGTTAARADDAHELTYTLASVDKGSAEPAAWQVAAMAEWRFAQYFAFDTDCTGPLKPGAKCMLSYLGTSNPVQATDVYTTGFRLVSLPGHSEGAGRTIVFSIERTDSALLLHVRADGPWSLSEWLTYTSPVGDIIWDQYAKNLSYGIVHGEWHQWAYPDGFLDHLDTQCRYPVDLSRNAYIPCEMGHIYWPWQYGAPDGQNTWGCAAHGTAVSPAANRAIDAACSQVAAGTWYSWGGGHGGSPGASYGFVDQTDPVRSKNDPYRKGFDCSGLVRWAWSQATGYDVMGNTTAAGIFSLPGQRLGTDTSALSPGDLVFFGKRSVHHVAIYLGAGKIVEARESDTHVMVSDLNSHDMTDYAGGLRFMGGMGSGNHMTWGTGINVRSAAARSASVVTTFPGPTAVNIDCQKHAESVTAEGITNDAWSHLPDLGGWISNIYVKGGYWLDGVPDCGGSTGSGEHSTWGTSVNVRSTPSRSGSLVTTFSAPTAIHIDCQKHAEPVTAEGITNDAWSHLPDVGGWVSNIFVKGAAWLDGVPDCGGGTSTGSNSTWGTDVNTHAHPNTTSDVKNTFSGPTQVKIGCQKHAQSVTAEGVTNDAWSYLPDYGAWISNIYLKGPAWLDGVMDCTRPPALDPDTGTGGGTSAGADGMFSTWGTGVNTHSHPNTTSDVKSTFSGPTQVRIGCQKHAQSITAEGVTNDVWSYLPDYKAWISNIYLKGPAWLDRVIDCTRPPALDPETRA</sequence>
<dbReference type="Pfam" id="PF00877">
    <property type="entry name" value="NLPC_P60"/>
    <property type="match status" value="1"/>
</dbReference>
<dbReference type="Gene3D" id="3.90.1720.10">
    <property type="entry name" value="endopeptidase domain like (from Nostoc punctiforme)"/>
    <property type="match status" value="1"/>
</dbReference>
<accession>A0AAP6B4U3</accession>
<keyword evidence="2" id="KW-0645">Protease</keyword>
<evidence type="ECO:0000256" key="5">
    <source>
        <dbReference type="SAM" id="MobiDB-lite"/>
    </source>
</evidence>
<dbReference type="EMBL" id="JARAWC010000001">
    <property type="protein sequence ID" value="MDX2958105.1"/>
    <property type="molecule type" value="Genomic_DNA"/>
</dbReference>
<evidence type="ECO:0000256" key="3">
    <source>
        <dbReference type="ARBA" id="ARBA00022801"/>
    </source>
</evidence>
<dbReference type="Proteomes" id="UP001272987">
    <property type="component" value="Unassembled WGS sequence"/>
</dbReference>
<feature type="region of interest" description="Disordered" evidence="5">
    <location>
        <begin position="489"/>
        <end position="510"/>
    </location>
</feature>
<keyword evidence="4" id="KW-0788">Thiol protease</keyword>
<feature type="domain" description="NlpC/P60" evidence="6">
    <location>
        <begin position="248"/>
        <end position="399"/>
    </location>
</feature>
<dbReference type="InterPro" id="IPR051794">
    <property type="entry name" value="PG_Endopeptidase_C40"/>
</dbReference>
<gene>
    <name evidence="7" type="ORF">PV399_00005</name>
    <name evidence="8" type="ORF">PV666_11315</name>
</gene>
<evidence type="ECO:0000313" key="7">
    <source>
        <dbReference type="EMBL" id="MDX2958105.1"/>
    </source>
</evidence>
<dbReference type="AlphaFoldDB" id="A0AAP6B4U3"/>
<dbReference type="InterPro" id="IPR038765">
    <property type="entry name" value="Papain-like_cys_pep_sf"/>
</dbReference>
<dbReference type="EMBL" id="JARAWP010000006">
    <property type="protein sequence ID" value="MDX3018472.1"/>
    <property type="molecule type" value="Genomic_DNA"/>
</dbReference>
<comment type="similarity">
    <text evidence="1">Belongs to the peptidase C40 family.</text>
</comment>
<evidence type="ECO:0000313" key="10">
    <source>
        <dbReference type="Proteomes" id="UP001282288"/>
    </source>
</evidence>
<protein>
    <submittedName>
        <fullName evidence="7">NlpC/P60 family protein</fullName>
    </submittedName>
</protein>
<dbReference type="Proteomes" id="UP001282288">
    <property type="component" value="Unassembled WGS sequence"/>
</dbReference>
<comment type="caution">
    <text evidence="7">The sequence shown here is derived from an EMBL/GenBank/DDBJ whole genome shotgun (WGS) entry which is preliminary data.</text>
</comment>
<dbReference type="SMART" id="SM00287">
    <property type="entry name" value="SH3b"/>
    <property type="match status" value="2"/>
</dbReference>
<evidence type="ECO:0000256" key="4">
    <source>
        <dbReference type="ARBA" id="ARBA00022807"/>
    </source>
</evidence>
<evidence type="ECO:0000256" key="1">
    <source>
        <dbReference type="ARBA" id="ARBA00007074"/>
    </source>
</evidence>
<dbReference type="PANTHER" id="PTHR47359">
    <property type="entry name" value="PEPTIDOGLYCAN DL-ENDOPEPTIDASE CWLO"/>
    <property type="match status" value="1"/>
</dbReference>
<evidence type="ECO:0000259" key="6">
    <source>
        <dbReference type="PROSITE" id="PS51935"/>
    </source>
</evidence>
<name>A0AAP6B4U3_9ACTN</name>
<dbReference type="GeneID" id="69808139"/>
<dbReference type="GO" id="GO:0008234">
    <property type="term" value="F:cysteine-type peptidase activity"/>
    <property type="evidence" value="ECO:0007669"/>
    <property type="project" value="UniProtKB-KW"/>
</dbReference>
<dbReference type="SUPFAM" id="SSF54001">
    <property type="entry name" value="Cysteine proteinases"/>
    <property type="match status" value="1"/>
</dbReference>
<dbReference type="RefSeq" id="WP_178855056.1">
    <property type="nucleotide sequence ID" value="NZ_JAGJBY010000001.1"/>
</dbReference>